<dbReference type="EMBL" id="LHPH01000006">
    <property type="protein sequence ID" value="KPH64144.1"/>
    <property type="molecule type" value="Genomic_DNA"/>
</dbReference>
<dbReference type="PROSITE" id="PS50994">
    <property type="entry name" value="INTEGRASE"/>
    <property type="match status" value="1"/>
</dbReference>
<reference evidence="2 3" key="1">
    <citation type="submission" date="2015-08" db="EMBL/GenBank/DDBJ databases">
        <title>Draft Genome Sequence of Pseudoalteromonas porphyrae UCD-SED14.</title>
        <authorList>
            <person name="Coil D.A."/>
            <person name="Jospin G."/>
            <person name="Lee R.D."/>
            <person name="Eisen J.A."/>
        </authorList>
    </citation>
    <scope>NUCLEOTIDE SEQUENCE [LARGE SCALE GENOMIC DNA]</scope>
    <source>
        <strain evidence="2 3">UCD-SED14</strain>
    </source>
</reference>
<proteinExistence type="predicted"/>
<gene>
    <name evidence="2" type="ORF">ADS77_06965</name>
</gene>
<dbReference type="GO" id="GO:0015074">
    <property type="term" value="P:DNA integration"/>
    <property type="evidence" value="ECO:0007669"/>
    <property type="project" value="InterPro"/>
</dbReference>
<dbReference type="GO" id="GO:0003676">
    <property type="term" value="F:nucleic acid binding"/>
    <property type="evidence" value="ECO:0007669"/>
    <property type="project" value="InterPro"/>
</dbReference>
<sequence length="554" mass="63452">MHPAVQKYNKLPSTGNELSWQNASETARKKAQSKAVLVRHLLIQECGLQKAFDVLVKAYRANTALGTITTAIDALGKLPGRATIYNWCNAYKDNGINGLLPNHKGKTQTKYSWLARSLELYHSPNSPSFAQVADQLNKEGYKAEHHQVRRFINALPHELGPQSPYRMGAKLYREKHKDHLLRSTDNLKPGVMYNGDGHTLDVYLAHPKTGKPYRAELTAFQDVASRCIVGWELGYAESTLDTLAAISRAIKVHNNVPAMFYLDNGSGYKNKLMNDDTTGFYAQFEIDVIFAIPGNARVKWIERFFLHMEDRVGKRFSTYCGRDHDDRHKQLVLKEAKQGKKALPTVDEWIAEFKAFLNDYHNSAHPEVKGKTRQQVWDENIERVPPVEGDFVMLPRETVNIRRGRFRLHQRDYSADFLHQYNGQELIAAYDLHDDSYTKLYKLNGEFLMFANLKAKSHAVPSSRIEQAESARRTGRLKRIDTKRREIQAQENDERIVDLDSITKFAAPITAIAEQKSTVNIFDFDVSPARPQHEIDLDELLDQPKLRKEQTYEL</sequence>
<comment type="caution">
    <text evidence="2">The sequence shown here is derived from an EMBL/GenBank/DDBJ whole genome shotgun (WGS) entry which is preliminary data.</text>
</comment>
<dbReference type="OrthoDB" id="501284at2"/>
<dbReference type="InterPro" id="IPR001584">
    <property type="entry name" value="Integrase_cat-core"/>
</dbReference>
<dbReference type="SUPFAM" id="SSF50610">
    <property type="entry name" value="mu transposase, C-terminal domain"/>
    <property type="match status" value="1"/>
</dbReference>
<dbReference type="RefSeq" id="WP_054453608.1">
    <property type="nucleotide sequence ID" value="NZ_LHPH01000006.1"/>
</dbReference>
<dbReference type="InterPro" id="IPR009004">
    <property type="entry name" value="Transposase_Mu_C"/>
</dbReference>
<dbReference type="InterPro" id="IPR036397">
    <property type="entry name" value="RNaseH_sf"/>
</dbReference>
<dbReference type="PATRIC" id="fig|187330.3.peg.3417"/>
<feature type="domain" description="Integrase catalytic" evidence="1">
    <location>
        <begin position="185"/>
        <end position="381"/>
    </location>
</feature>
<accession>A0A0N1EM90</accession>
<dbReference type="InterPro" id="IPR012337">
    <property type="entry name" value="RNaseH-like_sf"/>
</dbReference>
<dbReference type="Gene3D" id="3.30.420.10">
    <property type="entry name" value="Ribonuclease H-like superfamily/Ribonuclease H"/>
    <property type="match status" value="1"/>
</dbReference>
<dbReference type="Proteomes" id="UP000037848">
    <property type="component" value="Unassembled WGS sequence"/>
</dbReference>
<name>A0A0N1EM90_9GAMM</name>
<dbReference type="SUPFAM" id="SSF53098">
    <property type="entry name" value="Ribonuclease H-like"/>
    <property type="match status" value="1"/>
</dbReference>
<evidence type="ECO:0000259" key="1">
    <source>
        <dbReference type="PROSITE" id="PS50994"/>
    </source>
</evidence>
<dbReference type="InterPro" id="IPR015378">
    <property type="entry name" value="Transposase-like_Mu_C"/>
</dbReference>
<protein>
    <recommendedName>
        <fullName evidence="1">Integrase catalytic domain-containing protein</fullName>
    </recommendedName>
</protein>
<dbReference type="AlphaFoldDB" id="A0A0N1EM90"/>
<evidence type="ECO:0000313" key="2">
    <source>
        <dbReference type="EMBL" id="KPH64144.1"/>
    </source>
</evidence>
<keyword evidence="3" id="KW-1185">Reference proteome</keyword>
<evidence type="ECO:0000313" key="3">
    <source>
        <dbReference type="Proteomes" id="UP000037848"/>
    </source>
</evidence>
<dbReference type="Pfam" id="PF09299">
    <property type="entry name" value="Mu-transpos_C"/>
    <property type="match status" value="1"/>
</dbReference>
<organism evidence="2 3">
    <name type="scientific">Pseudoalteromonas porphyrae</name>
    <dbReference type="NCBI Taxonomy" id="187330"/>
    <lineage>
        <taxon>Bacteria</taxon>
        <taxon>Pseudomonadati</taxon>
        <taxon>Pseudomonadota</taxon>
        <taxon>Gammaproteobacteria</taxon>
        <taxon>Alteromonadales</taxon>
        <taxon>Pseudoalteromonadaceae</taxon>
        <taxon>Pseudoalteromonas</taxon>
    </lineage>
</organism>